<comment type="caution">
    <text evidence="16">The sequence shown here is derived from an EMBL/GenBank/DDBJ whole genome shotgun (WGS) entry which is preliminary data.</text>
</comment>
<evidence type="ECO:0000256" key="5">
    <source>
        <dbReference type="ARBA" id="ARBA00022679"/>
    </source>
</evidence>
<dbReference type="CDD" id="cd00082">
    <property type="entry name" value="HisKA"/>
    <property type="match status" value="1"/>
</dbReference>
<keyword evidence="7" id="KW-0547">Nucleotide-binding</keyword>
<dbReference type="SMART" id="SM00388">
    <property type="entry name" value="HisKA"/>
    <property type="match status" value="1"/>
</dbReference>
<dbReference type="SMART" id="SM00387">
    <property type="entry name" value="HATPase_c"/>
    <property type="match status" value="1"/>
</dbReference>
<keyword evidence="9" id="KW-0067">ATP-binding</keyword>
<evidence type="ECO:0000256" key="11">
    <source>
        <dbReference type="ARBA" id="ARBA00023012"/>
    </source>
</evidence>
<keyword evidence="6" id="KW-0812">Transmembrane</keyword>
<dbReference type="InterPro" id="IPR000014">
    <property type="entry name" value="PAS"/>
</dbReference>
<evidence type="ECO:0000256" key="4">
    <source>
        <dbReference type="ARBA" id="ARBA00022553"/>
    </source>
</evidence>
<dbReference type="EMBL" id="JACWMY010000001">
    <property type="protein sequence ID" value="MBD1362627.1"/>
    <property type="molecule type" value="Genomic_DNA"/>
</dbReference>
<evidence type="ECO:0000313" key="17">
    <source>
        <dbReference type="Proteomes" id="UP000606600"/>
    </source>
</evidence>
<dbReference type="Gene3D" id="3.30.565.10">
    <property type="entry name" value="Histidine kinase-like ATPase, C-terminal domain"/>
    <property type="match status" value="1"/>
</dbReference>
<dbReference type="PRINTS" id="PR00344">
    <property type="entry name" value="BCTRLSENSOR"/>
</dbReference>
<dbReference type="SMART" id="SM00091">
    <property type="entry name" value="PAS"/>
    <property type="match status" value="3"/>
</dbReference>
<dbReference type="PROSITE" id="PS50112">
    <property type="entry name" value="PAS"/>
    <property type="match status" value="1"/>
</dbReference>
<gene>
    <name evidence="16" type="ORF">IDJ77_02290</name>
</gene>
<dbReference type="Pfam" id="PF00512">
    <property type="entry name" value="HisKA"/>
    <property type="match status" value="1"/>
</dbReference>
<evidence type="ECO:0000259" key="14">
    <source>
        <dbReference type="PROSITE" id="PS50109"/>
    </source>
</evidence>
<evidence type="ECO:0000256" key="1">
    <source>
        <dbReference type="ARBA" id="ARBA00000085"/>
    </source>
</evidence>
<keyword evidence="4" id="KW-0597">Phosphoprotein</keyword>
<dbReference type="InterPro" id="IPR004358">
    <property type="entry name" value="Sig_transdc_His_kin-like_C"/>
</dbReference>
<evidence type="ECO:0000256" key="6">
    <source>
        <dbReference type="ARBA" id="ARBA00022692"/>
    </source>
</evidence>
<dbReference type="InterPro" id="IPR035965">
    <property type="entry name" value="PAS-like_dom_sf"/>
</dbReference>
<dbReference type="NCBIfam" id="TIGR00229">
    <property type="entry name" value="sensory_box"/>
    <property type="match status" value="2"/>
</dbReference>
<evidence type="ECO:0000256" key="12">
    <source>
        <dbReference type="ARBA" id="ARBA00023136"/>
    </source>
</evidence>
<evidence type="ECO:0000256" key="10">
    <source>
        <dbReference type="ARBA" id="ARBA00022989"/>
    </source>
</evidence>
<evidence type="ECO:0000259" key="15">
    <source>
        <dbReference type="PROSITE" id="PS50112"/>
    </source>
</evidence>
<evidence type="ECO:0000256" key="8">
    <source>
        <dbReference type="ARBA" id="ARBA00022777"/>
    </source>
</evidence>
<dbReference type="CDD" id="cd00075">
    <property type="entry name" value="HATPase"/>
    <property type="match status" value="1"/>
</dbReference>
<evidence type="ECO:0000256" key="7">
    <source>
        <dbReference type="ARBA" id="ARBA00022741"/>
    </source>
</evidence>
<keyword evidence="13" id="KW-0175">Coiled coil</keyword>
<keyword evidence="8" id="KW-0418">Kinase</keyword>
<evidence type="ECO:0000256" key="3">
    <source>
        <dbReference type="ARBA" id="ARBA00012438"/>
    </source>
</evidence>
<dbReference type="PROSITE" id="PS50109">
    <property type="entry name" value="HIS_KIN"/>
    <property type="match status" value="1"/>
</dbReference>
<keyword evidence="11" id="KW-0902">Two-component regulatory system</keyword>
<proteinExistence type="predicted"/>
<dbReference type="InterPro" id="IPR050351">
    <property type="entry name" value="BphY/WalK/GraS-like"/>
</dbReference>
<dbReference type="CDD" id="cd00130">
    <property type="entry name" value="PAS"/>
    <property type="match status" value="1"/>
</dbReference>
<dbReference type="Pfam" id="PF08448">
    <property type="entry name" value="PAS_4"/>
    <property type="match status" value="3"/>
</dbReference>
<dbReference type="SUPFAM" id="SSF55874">
    <property type="entry name" value="ATPase domain of HSP90 chaperone/DNA topoisomerase II/histidine kinase"/>
    <property type="match status" value="1"/>
</dbReference>
<dbReference type="InterPro" id="IPR003661">
    <property type="entry name" value="HisK_dim/P_dom"/>
</dbReference>
<dbReference type="SMART" id="SM00086">
    <property type="entry name" value="PAC"/>
    <property type="match status" value="1"/>
</dbReference>
<dbReference type="PANTHER" id="PTHR42878">
    <property type="entry name" value="TWO-COMPONENT HISTIDINE KINASE"/>
    <property type="match status" value="1"/>
</dbReference>
<name>A0ABR7WMT5_9SPHI</name>
<feature type="domain" description="Histidine kinase" evidence="14">
    <location>
        <begin position="643"/>
        <end position="856"/>
    </location>
</feature>
<dbReference type="SUPFAM" id="SSF55785">
    <property type="entry name" value="PYP-like sensor domain (PAS domain)"/>
    <property type="match status" value="3"/>
</dbReference>
<dbReference type="InterPro" id="IPR013655">
    <property type="entry name" value="PAS_fold_3"/>
</dbReference>
<dbReference type="Pfam" id="PF02518">
    <property type="entry name" value="HATPase_c"/>
    <property type="match status" value="1"/>
</dbReference>
<dbReference type="PANTHER" id="PTHR42878:SF7">
    <property type="entry name" value="SENSOR HISTIDINE KINASE GLRK"/>
    <property type="match status" value="1"/>
</dbReference>
<dbReference type="Gene3D" id="3.30.450.20">
    <property type="entry name" value="PAS domain"/>
    <property type="match status" value="4"/>
</dbReference>
<dbReference type="InterPro" id="IPR013656">
    <property type="entry name" value="PAS_4"/>
</dbReference>
<reference evidence="16 17" key="1">
    <citation type="submission" date="2020-09" db="EMBL/GenBank/DDBJ databases">
        <title>Novel species of Mucilaginibacter isolated from a glacier on the Tibetan Plateau.</title>
        <authorList>
            <person name="Liu Q."/>
            <person name="Xin Y.-H."/>
        </authorList>
    </citation>
    <scope>NUCLEOTIDE SEQUENCE [LARGE SCALE GENOMIC DNA]</scope>
    <source>
        <strain evidence="16 17">ZT4R22</strain>
    </source>
</reference>
<comment type="subcellular location">
    <subcellularLocation>
        <location evidence="2">Membrane</location>
        <topology evidence="2">Multi-pass membrane protein</topology>
    </subcellularLocation>
</comment>
<feature type="coiled-coil region" evidence="13">
    <location>
        <begin position="294"/>
        <end position="378"/>
    </location>
</feature>
<protein>
    <recommendedName>
        <fullName evidence="3">histidine kinase</fullName>
        <ecNumber evidence="3">2.7.13.3</ecNumber>
    </recommendedName>
</protein>
<keyword evidence="5" id="KW-0808">Transferase</keyword>
<dbReference type="Proteomes" id="UP000606600">
    <property type="component" value="Unassembled WGS sequence"/>
</dbReference>
<dbReference type="InterPro" id="IPR036097">
    <property type="entry name" value="HisK_dim/P_sf"/>
</dbReference>
<organism evidence="16 17">
    <name type="scientific">Mucilaginibacter pankratovii</name>
    <dbReference type="NCBI Taxonomy" id="2772110"/>
    <lineage>
        <taxon>Bacteria</taxon>
        <taxon>Pseudomonadati</taxon>
        <taxon>Bacteroidota</taxon>
        <taxon>Sphingobacteriia</taxon>
        <taxon>Sphingobacteriales</taxon>
        <taxon>Sphingobacteriaceae</taxon>
        <taxon>Mucilaginibacter</taxon>
    </lineage>
</organism>
<dbReference type="Gene3D" id="1.10.287.130">
    <property type="match status" value="1"/>
</dbReference>
<dbReference type="SUPFAM" id="SSF47384">
    <property type="entry name" value="Homodimeric domain of signal transducing histidine kinase"/>
    <property type="match status" value="1"/>
</dbReference>
<accession>A0ABR7WMT5</accession>
<dbReference type="InterPro" id="IPR001610">
    <property type="entry name" value="PAC"/>
</dbReference>
<dbReference type="InterPro" id="IPR036890">
    <property type="entry name" value="HATPase_C_sf"/>
</dbReference>
<keyword evidence="12" id="KW-0472">Membrane</keyword>
<sequence>MSITEQQPGPLDLHIFDCLPGNFLLLSPTLQILGMSEAYLQVTGKTREALTGHYLFEVFPESVQWSPDQDGGVARSLTKVLETGQIDEMAVVRFDTPTKDGGLQERYWKTIHQPVKNGDQLQYIIHHTTEVTAEVLEKKQMRSMVAAEQKAAESIRLQAEQLEKLFHDIPAQIAIARGPDLVYDYINPQYQRELFPNREVLGLPVLVALPEVKGQPIWDILQAVYNSGKPYIQNEMHIPLAPQLGAELVDHYFNLVYQPLRDETGGVYAILSFKYEVTAHVAARKAVEDTLIELQAVHEELISSNEQLMQAQDELNSLNKELEVRIADRTRELKESFNEQQALNEEISAANEEMAAANEELTVTNEELNETQRLLQQTLSGLSESEQRFRNLVRDATVGIILLTGPDLQVSIVNDSYGKLIGRTAAELDGHRLFEAIPEAEAVFRPVIERVHDSGEPQYLYDQPYLVYKDGVSIEGFLNLIYQPYREADGSVSGVMVLCQDVSVQGQARRELEKSEGRFKFLLNAIPQQVWTASLDGALDYVNQVVGLDFGHTTKSVVGHGWQEFVHPDDLPVALEKWVRALQSGQEYLTEFRLKFANGNYYWHLARAVPLVEDGKVTLWLGTNTNIDAQKTIEYKKDEFLSIASHELKTPLTTIRAFFQLAKKDAGEHKVLNRFVGKAERQLERLGRLIEDLLDVSKINAGKMVYNMEDFDFSQMLAETVDSIQQTSAKHRIEINANCSTIYHGDRHRIEQVLVNLLNNAIKYSPDSNRVIVNCEVEQQNFIVSIQDFGIGIAEEHLKGLFDRFYRIDNTSARFQGLGLGLFISAEIVKRHGGSFWIESQPSEGSTFYFLLPLGGKQEFSDVAGNGQNFYEGSFITILYQPEGNYLDVNWKGYQNYESVVKGCGIILDLMQKNKCSRVLNDNTEVKGNWSEASDWGAEVWFPAMTKAGLQKFAWVYSPSTFSRIAANVSLPSTYDPVAFFHDKDTARHWLISM</sequence>
<keyword evidence="17" id="KW-1185">Reference proteome</keyword>
<evidence type="ECO:0000256" key="9">
    <source>
        <dbReference type="ARBA" id="ARBA00022840"/>
    </source>
</evidence>
<evidence type="ECO:0000313" key="16">
    <source>
        <dbReference type="EMBL" id="MBD1362627.1"/>
    </source>
</evidence>
<feature type="domain" description="PAS" evidence="15">
    <location>
        <begin position="515"/>
        <end position="585"/>
    </location>
</feature>
<keyword evidence="10" id="KW-1133">Transmembrane helix</keyword>
<dbReference type="EC" id="2.7.13.3" evidence="3"/>
<dbReference type="InterPro" id="IPR005467">
    <property type="entry name" value="His_kinase_dom"/>
</dbReference>
<evidence type="ECO:0000256" key="13">
    <source>
        <dbReference type="SAM" id="Coils"/>
    </source>
</evidence>
<dbReference type="RefSeq" id="WP_191187299.1">
    <property type="nucleotide sequence ID" value="NZ_JACWMY010000001.1"/>
</dbReference>
<dbReference type="Pfam" id="PF08447">
    <property type="entry name" value="PAS_3"/>
    <property type="match status" value="1"/>
</dbReference>
<comment type="catalytic activity">
    <reaction evidence="1">
        <text>ATP + protein L-histidine = ADP + protein N-phospho-L-histidine.</text>
        <dbReference type="EC" id="2.7.13.3"/>
    </reaction>
</comment>
<dbReference type="InterPro" id="IPR003594">
    <property type="entry name" value="HATPase_dom"/>
</dbReference>
<evidence type="ECO:0000256" key="2">
    <source>
        <dbReference type="ARBA" id="ARBA00004141"/>
    </source>
</evidence>